<organism evidence="2 3">
    <name type="scientific">Ascaris lumbricoides</name>
    <name type="common">Giant roundworm</name>
    <dbReference type="NCBI Taxonomy" id="6252"/>
    <lineage>
        <taxon>Eukaryota</taxon>
        <taxon>Metazoa</taxon>
        <taxon>Ecdysozoa</taxon>
        <taxon>Nematoda</taxon>
        <taxon>Chromadorea</taxon>
        <taxon>Rhabditida</taxon>
        <taxon>Spirurina</taxon>
        <taxon>Ascaridomorpha</taxon>
        <taxon>Ascaridoidea</taxon>
        <taxon>Ascarididae</taxon>
        <taxon>Ascaris</taxon>
    </lineage>
</organism>
<protein>
    <submittedName>
        <fullName evidence="3">Secreted protein</fullName>
    </submittedName>
</protein>
<name>A0A0M3ICP5_ASCLU</name>
<feature type="transmembrane region" description="Helical" evidence="1">
    <location>
        <begin position="7"/>
        <end position="30"/>
    </location>
</feature>
<accession>A0A0M3ICP5</accession>
<proteinExistence type="predicted"/>
<dbReference type="Proteomes" id="UP000036681">
    <property type="component" value="Unplaced"/>
</dbReference>
<dbReference type="WBParaSite" id="ALUE_0001568001-mRNA-1">
    <property type="protein sequence ID" value="ALUE_0001568001-mRNA-1"/>
    <property type="gene ID" value="ALUE_0001568001"/>
</dbReference>
<keyword evidence="1" id="KW-0812">Transmembrane</keyword>
<evidence type="ECO:0000256" key="1">
    <source>
        <dbReference type="SAM" id="Phobius"/>
    </source>
</evidence>
<dbReference type="AlphaFoldDB" id="A0A0M3ICP5"/>
<reference evidence="3" key="1">
    <citation type="submission" date="2017-02" db="UniProtKB">
        <authorList>
            <consortium name="WormBaseParasite"/>
        </authorList>
    </citation>
    <scope>IDENTIFICATION</scope>
</reference>
<keyword evidence="1" id="KW-0472">Membrane</keyword>
<sequence length="69" mass="8064">MVLQHRLIRIVELSSCLLFCLRITIMLLSYNINRPVVAMHSIVHVRRPNHLSSHTKYLKYNQASCKSES</sequence>
<keyword evidence="1" id="KW-1133">Transmembrane helix</keyword>
<evidence type="ECO:0000313" key="2">
    <source>
        <dbReference type="Proteomes" id="UP000036681"/>
    </source>
</evidence>
<keyword evidence="2" id="KW-1185">Reference proteome</keyword>
<evidence type="ECO:0000313" key="3">
    <source>
        <dbReference type="WBParaSite" id="ALUE_0001568001-mRNA-1"/>
    </source>
</evidence>